<evidence type="ECO:0000313" key="12">
    <source>
        <dbReference type="Proteomes" id="UP001632038"/>
    </source>
</evidence>
<feature type="region of interest" description="Disordered" evidence="9">
    <location>
        <begin position="1"/>
        <end position="126"/>
    </location>
</feature>
<dbReference type="SUPFAM" id="SSF46785">
    <property type="entry name" value="Winged helix' DNA-binding domain"/>
    <property type="match status" value="1"/>
</dbReference>
<dbReference type="SMART" id="SM00182">
    <property type="entry name" value="CULLIN"/>
    <property type="match status" value="1"/>
</dbReference>
<evidence type="ECO:0000256" key="9">
    <source>
        <dbReference type="SAM" id="MobiDB-lite"/>
    </source>
</evidence>
<reference evidence="12" key="1">
    <citation type="journal article" date="2024" name="IScience">
        <title>Strigolactones Initiate the Formation of Haustorium-like Structures in Castilleja.</title>
        <authorList>
            <person name="Buerger M."/>
            <person name="Peterson D."/>
            <person name="Chory J."/>
        </authorList>
    </citation>
    <scope>NUCLEOTIDE SEQUENCE [LARGE SCALE GENOMIC DNA]</scope>
</reference>
<dbReference type="PROSITE" id="PS01256">
    <property type="entry name" value="CULLIN_1"/>
    <property type="match status" value="1"/>
</dbReference>
<comment type="pathway">
    <text evidence="1">Protein modification; protein ubiquitination.</text>
</comment>
<dbReference type="InterPro" id="IPR016159">
    <property type="entry name" value="Cullin_repeat-like_dom_sf"/>
</dbReference>
<dbReference type="InterPro" id="IPR036388">
    <property type="entry name" value="WH-like_DNA-bd_sf"/>
</dbReference>
<evidence type="ECO:0000256" key="7">
    <source>
        <dbReference type="PROSITE-ProRule" id="PRU00330"/>
    </source>
</evidence>
<dbReference type="Pfam" id="PF26557">
    <property type="entry name" value="Cullin_AB"/>
    <property type="match status" value="1"/>
</dbReference>
<dbReference type="FunFam" id="1.20.1310.10:FF:000001">
    <property type="entry name" value="Cullin 3"/>
    <property type="match status" value="1"/>
</dbReference>
<evidence type="ECO:0000256" key="4">
    <source>
        <dbReference type="ARBA" id="ARBA00022786"/>
    </source>
</evidence>
<evidence type="ECO:0000256" key="1">
    <source>
        <dbReference type="ARBA" id="ARBA00004906"/>
    </source>
</evidence>
<dbReference type="Pfam" id="PF00888">
    <property type="entry name" value="Cullin"/>
    <property type="match status" value="1"/>
</dbReference>
<dbReference type="FunFam" id="1.20.1310.10:FF:000030">
    <property type="entry name" value="Cullin-4"/>
    <property type="match status" value="1"/>
</dbReference>
<dbReference type="EMBL" id="JAVIJP010000053">
    <property type="protein sequence ID" value="KAL3624805.1"/>
    <property type="molecule type" value="Genomic_DNA"/>
</dbReference>
<protein>
    <recommendedName>
        <fullName evidence="6">Cullin-4</fullName>
    </recommendedName>
</protein>
<dbReference type="InterPro" id="IPR016158">
    <property type="entry name" value="Cullin_homology"/>
</dbReference>
<comment type="similarity">
    <text evidence="2 7 8">Belongs to the cullin family.</text>
</comment>
<evidence type="ECO:0000256" key="6">
    <source>
        <dbReference type="ARBA" id="ARBA00069613"/>
    </source>
</evidence>
<dbReference type="SUPFAM" id="SSF74788">
    <property type="entry name" value="Cullin repeat-like"/>
    <property type="match status" value="1"/>
</dbReference>
<comment type="caution">
    <text evidence="11">The sequence shown here is derived from an EMBL/GenBank/DDBJ whole genome shotgun (WGS) entry which is preliminary data.</text>
</comment>
<dbReference type="FunFam" id="3.30.230.130:FF:000006">
    <property type="entry name" value="Cullin-4 like"/>
    <property type="match status" value="1"/>
</dbReference>
<dbReference type="PANTHER" id="PTHR11932">
    <property type="entry name" value="CULLIN"/>
    <property type="match status" value="1"/>
</dbReference>
<dbReference type="Gene3D" id="1.10.10.10">
    <property type="entry name" value="Winged helix-like DNA-binding domain superfamily/Winged helix DNA-binding domain"/>
    <property type="match status" value="1"/>
</dbReference>
<dbReference type="AlphaFoldDB" id="A0ABD3C7K3"/>
<feature type="compositionally biased region" description="Gly residues" evidence="9">
    <location>
        <begin position="101"/>
        <end position="111"/>
    </location>
</feature>
<feature type="domain" description="Cullin family profile" evidence="10">
    <location>
        <begin position="497"/>
        <end position="731"/>
    </location>
</feature>
<feature type="compositionally biased region" description="Low complexity" evidence="9">
    <location>
        <begin position="21"/>
        <end position="36"/>
    </location>
</feature>
<dbReference type="Pfam" id="PF10557">
    <property type="entry name" value="Cullin_Nedd8"/>
    <property type="match status" value="1"/>
</dbReference>
<keyword evidence="3" id="KW-1017">Isopeptide bond</keyword>
<evidence type="ECO:0000259" key="10">
    <source>
        <dbReference type="PROSITE" id="PS50069"/>
    </source>
</evidence>
<evidence type="ECO:0000256" key="2">
    <source>
        <dbReference type="ARBA" id="ARBA00006019"/>
    </source>
</evidence>
<dbReference type="SMART" id="SM00884">
    <property type="entry name" value="Cullin_Nedd8"/>
    <property type="match status" value="1"/>
</dbReference>
<keyword evidence="12" id="KW-1185">Reference proteome</keyword>
<evidence type="ECO:0000256" key="8">
    <source>
        <dbReference type="RuleBase" id="RU003829"/>
    </source>
</evidence>
<dbReference type="InterPro" id="IPR019559">
    <property type="entry name" value="Cullin_neddylation_domain"/>
</dbReference>
<name>A0ABD3C7K3_9LAMI</name>
<evidence type="ECO:0000313" key="11">
    <source>
        <dbReference type="EMBL" id="KAL3624805.1"/>
    </source>
</evidence>
<evidence type="ECO:0000256" key="3">
    <source>
        <dbReference type="ARBA" id="ARBA00022499"/>
    </source>
</evidence>
<gene>
    <name evidence="11" type="primary">CUL4_2</name>
    <name evidence="11" type="ORF">CASFOL_031473</name>
</gene>
<evidence type="ECO:0000256" key="5">
    <source>
        <dbReference type="ARBA" id="ARBA00022843"/>
    </source>
</evidence>
<dbReference type="Gene3D" id="1.20.1310.10">
    <property type="entry name" value="Cullin Repeats"/>
    <property type="match status" value="4"/>
</dbReference>
<dbReference type="InterPro" id="IPR001373">
    <property type="entry name" value="Cullin_N"/>
</dbReference>
<dbReference type="InterPro" id="IPR016157">
    <property type="entry name" value="Cullin_CS"/>
</dbReference>
<accession>A0ABD3C7K3</accession>
<dbReference type="FunFam" id="1.10.10.10:FF:000050">
    <property type="entry name" value="Cullin 4B"/>
    <property type="match status" value="1"/>
</dbReference>
<dbReference type="Proteomes" id="UP001632038">
    <property type="component" value="Unassembled WGS sequence"/>
</dbReference>
<dbReference type="PROSITE" id="PS50069">
    <property type="entry name" value="CULLIN_2"/>
    <property type="match status" value="1"/>
</dbReference>
<dbReference type="Gene3D" id="3.30.230.130">
    <property type="entry name" value="Cullin, Chain C, Domain 2"/>
    <property type="match status" value="1"/>
</dbReference>
<proteinExistence type="inferred from homology"/>
<sequence length="858" mass="97144">MSQPNISSSTSTNPGKRSPYSSSSSTTTSAAGAAASPIFPSMKKAKSQAAACSLDGSKNGQQQQQSTPHVHFADPPALSPMIEDDPIDVVMEASSPSNPFGRGGAASGGGVTSNLSRKKATPPQPAKKLVIKLNKAKPTLPTNFEENTWATLKSAIGAIFLKQPNPCDLEKLYQAVNDLCLHKMGGSLYQRIEKECEAYISAALQSMVGQSEDLVVFLSLVQKCWQDFCDQMLMIRGIALYLDLTYVKQTPNVRSLWDMGLQLFHKHLSLASEVEHKTVFGLLKMIEGERLGEAVDRTLLNHLLKMFTALGIYPESFEKPFLEGTSEFYAAEGVKYMQQADVPDYLKHVEIRLQEEHERCLLYLDASTRKPLVATAEKQLLERHVSAILDKGFTMLMNGKRIDDLQRMYTLFSKVNALESLRQALNQYIRKTGHSIVMDEEKDKEMVSSLLDFKANLDRIWEDSFCKNESFSNTIKDAFEHLINIRQEGVHNILQNRPAELIAKFVDEKLRAGNKGTSEEELEGTLDKVLVLFRFIQGKDVFEAFYKKDLAKRLLLGKSASIDAEKSMITKLKTECGSQFTNKLEGMFKGQTSRDIELSKEINESFKQSSQARTKLPSGIEMSVHVLTTGYWPTYPPMNVRMPHELNVYQDIFKEFYLSKYSGRRLMWQNSLGHCVLKTEFPKGKKELAVSLFQTVVLMLFNDAQKLSFQDIKESTGIEDKELRRTLQSLACGKFRVLLKNPKGRDVEDDDDFVFNDQFAAPLYRIKVNAIQMKETVEENASTTERVFQDRQYQVDAAIVRIMKTRKVLSHTLLITELFQQLKFPIKPADLKKRIESLIDREYLERDKSNPQVYNYLA</sequence>
<dbReference type="SUPFAM" id="SSF75632">
    <property type="entry name" value="Cullin homology domain"/>
    <property type="match status" value="1"/>
</dbReference>
<dbReference type="InterPro" id="IPR045093">
    <property type="entry name" value="Cullin"/>
</dbReference>
<dbReference type="GO" id="GO:0005634">
    <property type="term" value="C:nucleus"/>
    <property type="evidence" value="ECO:0007669"/>
    <property type="project" value="UniProtKB-ARBA"/>
</dbReference>
<feature type="compositionally biased region" description="Polar residues" evidence="9">
    <location>
        <begin position="1"/>
        <end position="15"/>
    </location>
</feature>
<dbReference type="InterPro" id="IPR036317">
    <property type="entry name" value="Cullin_homology_sf"/>
</dbReference>
<dbReference type="InterPro" id="IPR036390">
    <property type="entry name" value="WH_DNA-bd_sf"/>
</dbReference>
<dbReference type="FunFam" id="1.20.1310.10:FF:000004">
    <property type="entry name" value="Cullin 4B"/>
    <property type="match status" value="1"/>
</dbReference>
<feature type="compositionally biased region" description="Polar residues" evidence="9">
    <location>
        <begin position="56"/>
        <end position="68"/>
    </location>
</feature>
<dbReference type="FunFam" id="1.20.1310.10:FF:000024">
    <property type="entry name" value="Cullin-4 like"/>
    <property type="match status" value="1"/>
</dbReference>
<organism evidence="11 12">
    <name type="scientific">Castilleja foliolosa</name>
    <dbReference type="NCBI Taxonomy" id="1961234"/>
    <lineage>
        <taxon>Eukaryota</taxon>
        <taxon>Viridiplantae</taxon>
        <taxon>Streptophyta</taxon>
        <taxon>Embryophyta</taxon>
        <taxon>Tracheophyta</taxon>
        <taxon>Spermatophyta</taxon>
        <taxon>Magnoliopsida</taxon>
        <taxon>eudicotyledons</taxon>
        <taxon>Gunneridae</taxon>
        <taxon>Pentapetalae</taxon>
        <taxon>asterids</taxon>
        <taxon>lamiids</taxon>
        <taxon>Lamiales</taxon>
        <taxon>Orobanchaceae</taxon>
        <taxon>Pedicularideae</taxon>
        <taxon>Castillejinae</taxon>
        <taxon>Castilleja</taxon>
    </lineage>
</organism>
<keyword evidence="5" id="KW-0832">Ubl conjugation</keyword>
<keyword evidence="4" id="KW-0833">Ubl conjugation pathway</keyword>
<dbReference type="InterPro" id="IPR059120">
    <property type="entry name" value="Cullin-like_AB"/>
</dbReference>